<keyword evidence="6" id="KW-1185">Reference proteome</keyword>
<dbReference type="EMBL" id="QPJB01000002">
    <property type="protein sequence ID" value="RCW36857.1"/>
    <property type="molecule type" value="Genomic_DNA"/>
</dbReference>
<evidence type="ECO:0000256" key="2">
    <source>
        <dbReference type="SAM" id="Phobius"/>
    </source>
</evidence>
<dbReference type="Proteomes" id="UP000253065">
    <property type="component" value="Unassembled WGS sequence"/>
</dbReference>
<keyword evidence="1" id="KW-0175">Coiled coil</keyword>
<accession>A0A368V6S5</accession>
<dbReference type="EMBL" id="QNSA01000002">
    <property type="protein sequence ID" value="RBP75984.1"/>
    <property type="molecule type" value="Genomic_DNA"/>
</dbReference>
<keyword evidence="2" id="KW-1133">Transmembrane helix</keyword>
<gene>
    <name evidence="4" type="ORF">DET51_1023</name>
    <name evidence="3" type="ORF">DET64_1023</name>
</gene>
<keyword evidence="2" id="KW-0472">Membrane</keyword>
<evidence type="ECO:0000313" key="4">
    <source>
        <dbReference type="EMBL" id="RCW36857.1"/>
    </source>
</evidence>
<evidence type="ECO:0000256" key="1">
    <source>
        <dbReference type="SAM" id="Coils"/>
    </source>
</evidence>
<comment type="caution">
    <text evidence="4">The sequence shown here is derived from an EMBL/GenBank/DDBJ whole genome shotgun (WGS) entry which is preliminary data.</text>
</comment>
<name>A0A368V6S5_MARNT</name>
<feature type="coiled-coil region" evidence="1">
    <location>
        <begin position="657"/>
        <end position="727"/>
    </location>
</feature>
<protein>
    <submittedName>
        <fullName evidence="4">Uncharacterized protein</fullName>
    </submittedName>
</protein>
<evidence type="ECO:0000313" key="3">
    <source>
        <dbReference type="EMBL" id="RBP75984.1"/>
    </source>
</evidence>
<feature type="coiled-coil region" evidence="1">
    <location>
        <begin position="855"/>
        <end position="882"/>
    </location>
</feature>
<dbReference type="Proteomes" id="UP000252795">
    <property type="component" value="Unassembled WGS sequence"/>
</dbReference>
<sequence>MSENSAKQSTAGCSPACEGKSLIIEVMGKEHPEGHSFRIYEETDSELQEGLESRMVKEDLEESVLHIWPWQSQPNRNIWLEIAAEEGDPIRVPFLQDATGIDREEERQHHVILPVIPTTLISGVTLKGRNPAHYVMSRPGFIYLFHEGKLWRELEVRMDDKGVTRYHDVALDDYRETNGDIKPGYRAVTGAGLAEIWLPARVDGKWINIHAAFSESQWPGARVNYLQRKPFVRMDRCNTISMVLAEPTHDEGDTVNVSRRARNAFLASCLAPQRSRNPLVESQFDRPEKYLLDLTGDYTALSEQAAIQVHQRQEAPDPEDPIYEDERPEMTVLAKCLHRTLREVEAVGDETTEAEDRGVFDWPEDTQSAEDVVKDARDRVIGAIRIDDPVGRLRYLQQRRQVAAWFSNAAVRRAKARPYFESALLVNAAIVPSNFGGKINPLNKYMRELNGAGRKELERSIAVSERKLAVQYGSNLQEDLLDLLQRSWVQHSLVDLFTHDGYDYAGAFYFLSSLIQEAIKDPEECDVLAARVDARKSGIGKEWLQNLCRAGRSNLLYSLLFPDFDANDLERSYEPQAQPDENSGDGQFRASELASLENTDLPELDVVMTRDGLELAAAAEAGAFATAFASSLRTGTQTLLSIHGSLWGAVQSASQSLVSHNQQLKDVDTQLKAAESELNRLSQERVEAEKEIKDARVQAVDEQIEQNQRTEQARQQAQARLNRIAIQESEIDRRAQTLFTQRQRLFSHAIEAQMKLYGGCFQQLRASLPLLTGKVRLERLSKAAQKGYFVIGISGLEDSGGEGRAVRMFGDITEQSEGGVRATASTSRTRAKTQGIPSSVADDALVLVVPENEQITKILKHLNTAERQYAKALKELNIWERYAAQASDLSAAATAAVARRVAGAEAKLEKALSNLEKVDGSLEAANDAFDDIETNKAALDAEVRSLDDTVRKVEDRRLYRVLNSPLLPTAVMLMELHNVTSVTAEFDRDYRVMGSGSARIAVASAYFDIAYASAMLVERFMHNVALVERVSKKLLSREWNGRFAQAFAKVFGGPPTWGKLFGGAGGLLMALDYGLDAEYLYRMGNTGGAVGAGIVAAGGVALAIASVTGSTGLLFLGPAGWLALGVVLALSGTAMMAWFSEESIEIWMRHGPFGQMAEKPFLKEPREAYYRLISLLMGVSVVIEPNPLRGKALRGELDEQDENRLTALREANTRLRVESAIPGLFREVEMVEVKSHLQLVETMAERGYLLGVSDMSNTRVLPIAENESQARVLLEEEFAGGTYVYLSTPYTKNTESQRWLGAVNLTETRSYHWNVRLQLQIQARKGEAPMVFPAPDPEDPLVYNRDDLKHSEPDFTKKDRPFWYDEEVRYYG</sequence>
<feature type="coiled-coil region" evidence="1">
    <location>
        <begin position="908"/>
        <end position="956"/>
    </location>
</feature>
<keyword evidence="2" id="KW-0812">Transmembrane</keyword>
<reference evidence="4 5" key="1">
    <citation type="submission" date="2018-07" db="EMBL/GenBank/DDBJ databases">
        <title>Freshwater and sediment microbial communities from various areas in North America, analyzing microbe dynamics in response to fracking.</title>
        <authorList>
            <person name="Lamendella R."/>
        </authorList>
    </citation>
    <scope>NUCLEOTIDE SEQUENCE [LARGE SCALE GENOMIC DNA]</scope>
    <source>
        <strain evidence="4 5">114E</strain>
        <strain evidence="3 6">114E_o</strain>
    </source>
</reference>
<evidence type="ECO:0000313" key="5">
    <source>
        <dbReference type="Proteomes" id="UP000252795"/>
    </source>
</evidence>
<organism evidence="4 5">
    <name type="scientific">Marinobacter nauticus</name>
    <name type="common">Marinobacter hydrocarbonoclasticus</name>
    <name type="synonym">Marinobacter aquaeolei</name>
    <dbReference type="NCBI Taxonomy" id="2743"/>
    <lineage>
        <taxon>Bacteria</taxon>
        <taxon>Pseudomonadati</taxon>
        <taxon>Pseudomonadota</taxon>
        <taxon>Gammaproteobacteria</taxon>
        <taxon>Pseudomonadales</taxon>
        <taxon>Marinobacteraceae</taxon>
        <taxon>Marinobacter</taxon>
    </lineage>
</organism>
<feature type="transmembrane region" description="Helical" evidence="2">
    <location>
        <begin position="1087"/>
        <end position="1107"/>
    </location>
</feature>
<evidence type="ECO:0000313" key="6">
    <source>
        <dbReference type="Proteomes" id="UP000253065"/>
    </source>
</evidence>
<proteinExistence type="predicted"/>
<dbReference type="RefSeq" id="WP_113879079.1">
    <property type="nucleotide sequence ID" value="NZ_QNSA01000002.1"/>
</dbReference>
<dbReference type="CDD" id="cd20705">
    <property type="entry name" value="MIX_I"/>
    <property type="match status" value="1"/>
</dbReference>
<feature type="transmembrane region" description="Helical" evidence="2">
    <location>
        <begin position="1119"/>
        <end position="1139"/>
    </location>
</feature>